<evidence type="ECO:0000256" key="2">
    <source>
        <dbReference type="ARBA" id="ARBA00007599"/>
    </source>
</evidence>
<keyword evidence="7" id="KW-0547">Nucleotide-binding</keyword>
<dbReference type="PANTHER" id="PTHR33540">
    <property type="entry name" value="TRNA THREONYLCARBAMOYLADENOSINE BIOSYNTHESIS PROTEIN TSAE"/>
    <property type="match status" value="1"/>
</dbReference>
<organism evidence="11 12">
    <name type="scientific">Desulfocucumis palustris</name>
    <dbReference type="NCBI Taxonomy" id="1898651"/>
    <lineage>
        <taxon>Bacteria</taxon>
        <taxon>Bacillati</taxon>
        <taxon>Bacillota</taxon>
        <taxon>Clostridia</taxon>
        <taxon>Eubacteriales</taxon>
        <taxon>Desulfocucumaceae</taxon>
        <taxon>Desulfocucumis</taxon>
    </lineage>
</organism>
<keyword evidence="5" id="KW-0819">tRNA processing</keyword>
<keyword evidence="8" id="KW-0067">ATP-binding</keyword>
<evidence type="ECO:0000313" key="11">
    <source>
        <dbReference type="EMBL" id="GBF32242.1"/>
    </source>
</evidence>
<evidence type="ECO:0000256" key="8">
    <source>
        <dbReference type="ARBA" id="ARBA00022840"/>
    </source>
</evidence>
<keyword evidence="9" id="KW-0460">Magnesium</keyword>
<dbReference type="SUPFAM" id="SSF52540">
    <property type="entry name" value="P-loop containing nucleoside triphosphate hydrolases"/>
    <property type="match status" value="1"/>
</dbReference>
<gene>
    <name evidence="11" type="ORF">DCCM_0433</name>
</gene>
<dbReference type="GO" id="GO:0005737">
    <property type="term" value="C:cytoplasm"/>
    <property type="evidence" value="ECO:0007669"/>
    <property type="project" value="UniProtKB-SubCell"/>
</dbReference>
<evidence type="ECO:0000256" key="3">
    <source>
        <dbReference type="ARBA" id="ARBA00019010"/>
    </source>
</evidence>
<evidence type="ECO:0000256" key="7">
    <source>
        <dbReference type="ARBA" id="ARBA00022741"/>
    </source>
</evidence>
<accession>A0A2L2X8B4</accession>
<protein>
    <recommendedName>
        <fullName evidence="3">tRNA threonylcarbamoyladenosine biosynthesis protein TsaE</fullName>
    </recommendedName>
    <alternativeName>
        <fullName evidence="10">t(6)A37 threonylcarbamoyladenosine biosynthesis protein TsaE</fullName>
    </alternativeName>
</protein>
<proteinExistence type="inferred from homology"/>
<dbReference type="GO" id="GO:0046872">
    <property type="term" value="F:metal ion binding"/>
    <property type="evidence" value="ECO:0007669"/>
    <property type="project" value="UniProtKB-KW"/>
</dbReference>
<keyword evidence="12" id="KW-1185">Reference proteome</keyword>
<evidence type="ECO:0000256" key="9">
    <source>
        <dbReference type="ARBA" id="ARBA00022842"/>
    </source>
</evidence>
<comment type="similarity">
    <text evidence="2">Belongs to the TsaE family.</text>
</comment>
<evidence type="ECO:0000256" key="6">
    <source>
        <dbReference type="ARBA" id="ARBA00022723"/>
    </source>
</evidence>
<keyword evidence="6" id="KW-0479">Metal-binding</keyword>
<dbReference type="PANTHER" id="PTHR33540:SF2">
    <property type="entry name" value="TRNA THREONYLCARBAMOYLADENOSINE BIOSYNTHESIS PROTEIN TSAE"/>
    <property type="match status" value="1"/>
</dbReference>
<name>A0A2L2X8B4_9FIRM</name>
<evidence type="ECO:0000313" key="12">
    <source>
        <dbReference type="Proteomes" id="UP000239549"/>
    </source>
</evidence>
<evidence type="ECO:0000256" key="5">
    <source>
        <dbReference type="ARBA" id="ARBA00022694"/>
    </source>
</evidence>
<dbReference type="RefSeq" id="WP_174705130.1">
    <property type="nucleotide sequence ID" value="NZ_BFAV01000019.1"/>
</dbReference>
<dbReference type="GO" id="GO:0005524">
    <property type="term" value="F:ATP binding"/>
    <property type="evidence" value="ECO:0007669"/>
    <property type="project" value="UniProtKB-KW"/>
</dbReference>
<comment type="subcellular location">
    <subcellularLocation>
        <location evidence="1">Cytoplasm</location>
    </subcellularLocation>
</comment>
<dbReference type="NCBIfam" id="TIGR00150">
    <property type="entry name" value="T6A_YjeE"/>
    <property type="match status" value="1"/>
</dbReference>
<evidence type="ECO:0000256" key="10">
    <source>
        <dbReference type="ARBA" id="ARBA00032441"/>
    </source>
</evidence>
<evidence type="ECO:0000256" key="4">
    <source>
        <dbReference type="ARBA" id="ARBA00022490"/>
    </source>
</evidence>
<dbReference type="EMBL" id="BFAV01000019">
    <property type="protein sequence ID" value="GBF32242.1"/>
    <property type="molecule type" value="Genomic_DNA"/>
</dbReference>
<comment type="caution">
    <text evidence="11">The sequence shown here is derived from an EMBL/GenBank/DDBJ whole genome shotgun (WGS) entry which is preliminary data.</text>
</comment>
<dbReference type="AlphaFoldDB" id="A0A2L2X8B4"/>
<dbReference type="Pfam" id="PF02367">
    <property type="entry name" value="TsaE"/>
    <property type="match status" value="1"/>
</dbReference>
<dbReference type="Gene3D" id="3.40.50.300">
    <property type="entry name" value="P-loop containing nucleotide triphosphate hydrolases"/>
    <property type="match status" value="1"/>
</dbReference>
<keyword evidence="4" id="KW-0963">Cytoplasm</keyword>
<sequence>MYHTIISKSPEHTYRLGELLGKILAPGDVLCLNGDLGAGKTRFAQGVAAGLGISEPVTSPTFTLINEYHGRLPLYHMDVYRLGGSEEMSDLGCEEYFYGRGVTLVEWAGRVEEALPRDRLDIDFDPGDGENERKLTFSPRGEGYERLVREMRKF</sequence>
<dbReference type="GO" id="GO:0002949">
    <property type="term" value="P:tRNA threonylcarbamoyladenosine modification"/>
    <property type="evidence" value="ECO:0007669"/>
    <property type="project" value="InterPro"/>
</dbReference>
<dbReference type="Proteomes" id="UP000239549">
    <property type="component" value="Unassembled WGS sequence"/>
</dbReference>
<dbReference type="InterPro" id="IPR027417">
    <property type="entry name" value="P-loop_NTPase"/>
</dbReference>
<dbReference type="InterPro" id="IPR003442">
    <property type="entry name" value="T6A_TsaE"/>
</dbReference>
<reference evidence="12" key="1">
    <citation type="submission" date="2018-02" db="EMBL/GenBank/DDBJ databases">
        <title>Genome sequence of Desulfocucumis palustris strain NAW-5.</title>
        <authorList>
            <person name="Watanabe M."/>
            <person name="Kojima H."/>
            <person name="Fukui M."/>
        </authorList>
    </citation>
    <scope>NUCLEOTIDE SEQUENCE [LARGE SCALE GENOMIC DNA]</scope>
    <source>
        <strain evidence="12">NAW-5</strain>
    </source>
</reference>
<evidence type="ECO:0000256" key="1">
    <source>
        <dbReference type="ARBA" id="ARBA00004496"/>
    </source>
</evidence>